<dbReference type="EMBL" id="JBHTCM010000010">
    <property type="protein sequence ID" value="MFC7333984.1"/>
    <property type="molecule type" value="Genomic_DNA"/>
</dbReference>
<gene>
    <name evidence="2" type="primary">pspB</name>
    <name evidence="2" type="ORF">ACFQPS_12500</name>
</gene>
<dbReference type="Proteomes" id="UP001596456">
    <property type="component" value="Unassembled WGS sequence"/>
</dbReference>
<sequence>MPEGAFVVAVAFLTIVAPIWIIFHYVTKWRIAKTLSADDEKMLADLWHSAAQMEDRIRSLEKILDAEAPGWRAKAP</sequence>
<keyword evidence="1" id="KW-1133">Transmembrane helix</keyword>
<keyword evidence="3" id="KW-1185">Reference proteome</keyword>
<reference evidence="3" key="1">
    <citation type="journal article" date="2019" name="Int. J. Syst. Evol. Microbiol.">
        <title>The Global Catalogue of Microorganisms (GCM) 10K type strain sequencing project: providing services to taxonomists for standard genome sequencing and annotation.</title>
        <authorList>
            <consortium name="The Broad Institute Genomics Platform"/>
            <consortium name="The Broad Institute Genome Sequencing Center for Infectious Disease"/>
            <person name="Wu L."/>
            <person name="Ma J."/>
        </authorList>
    </citation>
    <scope>NUCLEOTIDE SEQUENCE [LARGE SCALE GENOMIC DNA]</scope>
    <source>
        <strain evidence="3">CGMCC 1.16275</strain>
    </source>
</reference>
<name>A0ABW2KX06_9PROT</name>
<keyword evidence="1" id="KW-0812">Transmembrane</keyword>
<protein>
    <submittedName>
        <fullName evidence="2">Envelope stress response membrane protein PspB</fullName>
    </submittedName>
</protein>
<dbReference type="NCBIfam" id="TIGR02976">
    <property type="entry name" value="phageshock_pspB"/>
    <property type="match status" value="1"/>
</dbReference>
<evidence type="ECO:0000313" key="2">
    <source>
        <dbReference type="EMBL" id="MFC7333984.1"/>
    </source>
</evidence>
<feature type="transmembrane region" description="Helical" evidence="1">
    <location>
        <begin position="6"/>
        <end position="26"/>
    </location>
</feature>
<dbReference type="Pfam" id="PF06667">
    <property type="entry name" value="PspB"/>
    <property type="match status" value="1"/>
</dbReference>
<keyword evidence="1" id="KW-0472">Membrane</keyword>
<comment type="caution">
    <text evidence="2">The sequence shown here is derived from an EMBL/GenBank/DDBJ whole genome shotgun (WGS) entry which is preliminary data.</text>
</comment>
<accession>A0ABW2KX06</accession>
<evidence type="ECO:0000256" key="1">
    <source>
        <dbReference type="SAM" id="Phobius"/>
    </source>
</evidence>
<organism evidence="2 3">
    <name type="scientific">Rhodocista pekingensis</name>
    <dbReference type="NCBI Taxonomy" id="201185"/>
    <lineage>
        <taxon>Bacteria</taxon>
        <taxon>Pseudomonadati</taxon>
        <taxon>Pseudomonadota</taxon>
        <taxon>Alphaproteobacteria</taxon>
        <taxon>Rhodospirillales</taxon>
        <taxon>Azospirillaceae</taxon>
        <taxon>Rhodocista</taxon>
    </lineage>
</organism>
<dbReference type="InterPro" id="IPR009554">
    <property type="entry name" value="Phageshock_PspB"/>
</dbReference>
<evidence type="ECO:0000313" key="3">
    <source>
        <dbReference type="Proteomes" id="UP001596456"/>
    </source>
</evidence>
<proteinExistence type="predicted"/>
<dbReference type="RefSeq" id="WP_012567679.1">
    <property type="nucleotide sequence ID" value="NZ_JBHTCM010000010.1"/>
</dbReference>